<dbReference type="Gene3D" id="3.40.50.150">
    <property type="entry name" value="Vaccinia Virus protein VP39"/>
    <property type="match status" value="1"/>
</dbReference>
<dbReference type="AlphaFoldDB" id="A0A1H2PN42"/>
<proteinExistence type="predicted"/>
<dbReference type="CDD" id="cd02440">
    <property type="entry name" value="AdoMet_MTases"/>
    <property type="match status" value="1"/>
</dbReference>
<dbReference type="STRING" id="1770053.SAMN05216551_104149"/>
<accession>A0A1H2PN42</accession>
<dbReference type="GO" id="GO:0009312">
    <property type="term" value="P:oligosaccharide biosynthetic process"/>
    <property type="evidence" value="ECO:0007669"/>
    <property type="project" value="InterPro"/>
</dbReference>
<dbReference type="RefSeq" id="WP_091906986.1">
    <property type="nucleotide sequence ID" value="NZ_FNLO01000004.1"/>
</dbReference>
<dbReference type="Pfam" id="PF05401">
    <property type="entry name" value="NodS"/>
    <property type="match status" value="1"/>
</dbReference>
<dbReference type="SUPFAM" id="SSF53335">
    <property type="entry name" value="S-adenosyl-L-methionine-dependent methyltransferases"/>
    <property type="match status" value="1"/>
</dbReference>
<evidence type="ECO:0000313" key="1">
    <source>
        <dbReference type="EMBL" id="SDV48086.1"/>
    </source>
</evidence>
<dbReference type="OrthoDB" id="116799at2"/>
<dbReference type="Proteomes" id="UP000243719">
    <property type="component" value="Unassembled WGS sequence"/>
</dbReference>
<organism evidence="1 2">
    <name type="scientific">Chitinasiproducens palmae</name>
    <dbReference type="NCBI Taxonomy" id="1770053"/>
    <lineage>
        <taxon>Bacteria</taxon>
        <taxon>Pseudomonadati</taxon>
        <taxon>Pseudomonadota</taxon>
        <taxon>Betaproteobacteria</taxon>
        <taxon>Burkholderiales</taxon>
        <taxon>Burkholderiaceae</taxon>
        <taxon>Chitinasiproducens</taxon>
    </lineage>
</organism>
<protein>
    <submittedName>
        <fullName evidence="1">Nodulation protein S (NodS)</fullName>
    </submittedName>
</protein>
<dbReference type="InterPro" id="IPR008715">
    <property type="entry name" value="SAM-MeTfrase_NodS-like"/>
</dbReference>
<dbReference type="EMBL" id="FNLO01000004">
    <property type="protein sequence ID" value="SDV48086.1"/>
    <property type="molecule type" value="Genomic_DNA"/>
</dbReference>
<sequence>MSRPPIPDRAQRQAHFETMFRQAADPWRYRERWYERRKRALTLAMLPRERYAYGFEPGCANGELSIGLAGRCDRLLAGDASEAATALARERLAACAHAQVLRQSVPHDWPLDARFDLVVLSELVYYLDAAERARLRECIATTLQAGGDLVACHWTGAMEAWAAPAAAVHEEFDAAFAALAGRRVAHYEDGDFLLDVWSTDGRSVAEAEGL</sequence>
<dbReference type="GO" id="GO:0008757">
    <property type="term" value="F:S-adenosylmethionine-dependent methyltransferase activity"/>
    <property type="evidence" value="ECO:0007669"/>
    <property type="project" value="InterPro"/>
</dbReference>
<dbReference type="InterPro" id="IPR029063">
    <property type="entry name" value="SAM-dependent_MTases_sf"/>
</dbReference>
<gene>
    <name evidence="1" type="ORF">SAMN05216551_104149</name>
</gene>
<name>A0A1H2PN42_9BURK</name>
<reference evidence="2" key="1">
    <citation type="submission" date="2016-09" db="EMBL/GenBank/DDBJ databases">
        <authorList>
            <person name="Varghese N."/>
            <person name="Submissions S."/>
        </authorList>
    </citation>
    <scope>NUCLEOTIDE SEQUENCE [LARGE SCALE GENOMIC DNA]</scope>
    <source>
        <strain evidence="2">JS23</strain>
    </source>
</reference>
<evidence type="ECO:0000313" key="2">
    <source>
        <dbReference type="Proteomes" id="UP000243719"/>
    </source>
</evidence>
<keyword evidence="2" id="KW-1185">Reference proteome</keyword>